<organism evidence="1 2">
    <name type="scientific">Senna tora</name>
    <dbReference type="NCBI Taxonomy" id="362788"/>
    <lineage>
        <taxon>Eukaryota</taxon>
        <taxon>Viridiplantae</taxon>
        <taxon>Streptophyta</taxon>
        <taxon>Embryophyta</taxon>
        <taxon>Tracheophyta</taxon>
        <taxon>Spermatophyta</taxon>
        <taxon>Magnoliopsida</taxon>
        <taxon>eudicotyledons</taxon>
        <taxon>Gunneridae</taxon>
        <taxon>Pentapetalae</taxon>
        <taxon>rosids</taxon>
        <taxon>fabids</taxon>
        <taxon>Fabales</taxon>
        <taxon>Fabaceae</taxon>
        <taxon>Caesalpinioideae</taxon>
        <taxon>Cassia clade</taxon>
        <taxon>Senna</taxon>
    </lineage>
</organism>
<keyword evidence="2" id="KW-1185">Reference proteome</keyword>
<accession>A0A834T7P7</accession>
<evidence type="ECO:0000313" key="2">
    <source>
        <dbReference type="Proteomes" id="UP000634136"/>
    </source>
</evidence>
<dbReference type="AlphaFoldDB" id="A0A834T7P7"/>
<reference evidence="1" key="1">
    <citation type="submission" date="2020-09" db="EMBL/GenBank/DDBJ databases">
        <title>Genome-Enabled Discovery of Anthraquinone Biosynthesis in Senna tora.</title>
        <authorList>
            <person name="Kang S.-H."/>
            <person name="Pandey R.P."/>
            <person name="Lee C.-M."/>
            <person name="Sim J.-S."/>
            <person name="Jeong J.-T."/>
            <person name="Choi B.-S."/>
            <person name="Jung M."/>
            <person name="Ginzburg D."/>
            <person name="Zhao K."/>
            <person name="Won S.Y."/>
            <person name="Oh T.-J."/>
            <person name="Yu Y."/>
            <person name="Kim N.-H."/>
            <person name="Lee O.R."/>
            <person name="Lee T.-H."/>
            <person name="Bashyal P."/>
            <person name="Kim T.-S."/>
            <person name="Lee W.-H."/>
            <person name="Kawkins C."/>
            <person name="Kim C.-K."/>
            <person name="Kim J.S."/>
            <person name="Ahn B.O."/>
            <person name="Rhee S.Y."/>
            <person name="Sohng J.K."/>
        </authorList>
    </citation>
    <scope>NUCLEOTIDE SEQUENCE</scope>
    <source>
        <tissue evidence="1">Leaf</tissue>
    </source>
</reference>
<comment type="caution">
    <text evidence="1">The sequence shown here is derived from an EMBL/GenBank/DDBJ whole genome shotgun (WGS) entry which is preliminary data.</text>
</comment>
<sequence length="94" mass="10870">MKLEKLITSSFEAAIVVEALGDALMSHVNGDVKCLTVLGGAVLDHLRCENRVVSPRNAGERPYSQKFPNRRSQPFRRNWRDWEKKRERERLCVC</sequence>
<name>A0A834T7P7_9FABA</name>
<dbReference type="EMBL" id="JAAIUW010000009">
    <property type="protein sequence ID" value="KAF7816822.1"/>
    <property type="molecule type" value="Genomic_DNA"/>
</dbReference>
<evidence type="ECO:0000313" key="1">
    <source>
        <dbReference type="EMBL" id="KAF7816822.1"/>
    </source>
</evidence>
<proteinExistence type="predicted"/>
<dbReference type="Proteomes" id="UP000634136">
    <property type="component" value="Unassembled WGS sequence"/>
</dbReference>
<gene>
    <name evidence="1" type="ORF">G2W53_030791</name>
</gene>
<protein>
    <submittedName>
        <fullName evidence="1">Uncharacterized protein</fullName>
    </submittedName>
</protein>